<sequence length="44" mass="5236">MANCFFSFFFHNQRFLSPFNSVPTSNFILNSTFIQYLYTSTNIK</sequence>
<name>A0A2P2QC75_RHIMU</name>
<proteinExistence type="predicted"/>
<accession>A0A2P2QC75</accession>
<protein>
    <submittedName>
        <fullName evidence="1">Uncharacterized protein</fullName>
    </submittedName>
</protein>
<dbReference type="AlphaFoldDB" id="A0A2P2QC75"/>
<organism evidence="1">
    <name type="scientific">Rhizophora mucronata</name>
    <name type="common">Asiatic mangrove</name>
    <dbReference type="NCBI Taxonomy" id="61149"/>
    <lineage>
        <taxon>Eukaryota</taxon>
        <taxon>Viridiplantae</taxon>
        <taxon>Streptophyta</taxon>
        <taxon>Embryophyta</taxon>
        <taxon>Tracheophyta</taxon>
        <taxon>Spermatophyta</taxon>
        <taxon>Magnoliopsida</taxon>
        <taxon>eudicotyledons</taxon>
        <taxon>Gunneridae</taxon>
        <taxon>Pentapetalae</taxon>
        <taxon>rosids</taxon>
        <taxon>fabids</taxon>
        <taxon>Malpighiales</taxon>
        <taxon>Rhizophoraceae</taxon>
        <taxon>Rhizophora</taxon>
    </lineage>
</organism>
<evidence type="ECO:0000313" key="1">
    <source>
        <dbReference type="EMBL" id="MBX64553.1"/>
    </source>
</evidence>
<reference evidence="1" key="1">
    <citation type="submission" date="2018-02" db="EMBL/GenBank/DDBJ databases">
        <title>Rhizophora mucronata_Transcriptome.</title>
        <authorList>
            <person name="Meera S.P."/>
            <person name="Sreeshan A."/>
            <person name="Augustine A."/>
        </authorList>
    </citation>
    <scope>NUCLEOTIDE SEQUENCE</scope>
    <source>
        <tissue evidence="1">Leaf</tissue>
    </source>
</reference>
<dbReference type="EMBL" id="GGEC01084069">
    <property type="protein sequence ID" value="MBX64553.1"/>
    <property type="molecule type" value="Transcribed_RNA"/>
</dbReference>